<feature type="compositionally biased region" description="Low complexity" evidence="1">
    <location>
        <begin position="281"/>
        <end position="291"/>
    </location>
</feature>
<proteinExistence type="predicted"/>
<evidence type="ECO:0000256" key="1">
    <source>
        <dbReference type="SAM" id="MobiDB-lite"/>
    </source>
</evidence>
<comment type="caution">
    <text evidence="2">The sequence shown here is derived from an EMBL/GenBank/DDBJ whole genome shotgun (WGS) entry which is preliminary data.</text>
</comment>
<accession>A0ABT9G2Y7</accession>
<gene>
    <name evidence="2" type="ORF">Q8X39_07840</name>
</gene>
<feature type="compositionally biased region" description="Low complexity" evidence="1">
    <location>
        <begin position="265"/>
        <end position="274"/>
    </location>
</feature>
<dbReference type="EMBL" id="JAUZEE010000003">
    <property type="protein sequence ID" value="MDP4300543.1"/>
    <property type="molecule type" value="Genomic_DNA"/>
</dbReference>
<protein>
    <recommendedName>
        <fullName evidence="4">GspL cytoplasmic actin-ATPase-like domain-containing protein</fullName>
    </recommendedName>
</protein>
<sequence length="291" mass="30697">MSLRFKSELRLNLRMRSCQAELLPPGWNSVPSAVASGSGEGATALSAALSALRLADIQELPRQAALTVGDEYLYYQLLDADLGWGQALQEATMRFSADLGRDDLRVQVVPLQQGERWLAVAAPEPDVQAWSEALALSGVQLQSLHAALVEDLRRLAPQIPENDAVLALLREEGMSLVHIRDGVPAQLAWERFEAADAVTMEQRLRAFVRSVPKADECVVYLLPESQALCRYVWGGSQAGAMQGQATGLVPAPLDGMPRPSAMPLGARGAAASLAGSGGTGSAASSSAGGAA</sequence>
<organism evidence="2 3">
    <name type="scientific">Leptothrix discophora</name>
    <dbReference type="NCBI Taxonomy" id="89"/>
    <lineage>
        <taxon>Bacteria</taxon>
        <taxon>Pseudomonadati</taxon>
        <taxon>Pseudomonadota</taxon>
        <taxon>Betaproteobacteria</taxon>
        <taxon>Burkholderiales</taxon>
        <taxon>Sphaerotilaceae</taxon>
        <taxon>Leptothrix</taxon>
    </lineage>
</organism>
<evidence type="ECO:0000313" key="2">
    <source>
        <dbReference type="EMBL" id="MDP4300543.1"/>
    </source>
</evidence>
<dbReference type="RefSeq" id="WP_305749093.1">
    <property type="nucleotide sequence ID" value="NZ_JAUZEE010000003.1"/>
</dbReference>
<feature type="region of interest" description="Disordered" evidence="1">
    <location>
        <begin position="251"/>
        <end position="291"/>
    </location>
</feature>
<evidence type="ECO:0008006" key="4">
    <source>
        <dbReference type="Google" id="ProtNLM"/>
    </source>
</evidence>
<keyword evidence="3" id="KW-1185">Reference proteome</keyword>
<evidence type="ECO:0000313" key="3">
    <source>
        <dbReference type="Proteomes" id="UP001235760"/>
    </source>
</evidence>
<name>A0ABT9G2Y7_LEPDI</name>
<dbReference type="Proteomes" id="UP001235760">
    <property type="component" value="Unassembled WGS sequence"/>
</dbReference>
<reference evidence="2 3" key="1">
    <citation type="submission" date="2023-08" db="EMBL/GenBank/DDBJ databases">
        <authorList>
            <person name="Roldan D.M."/>
            <person name="Menes R.J."/>
        </authorList>
    </citation>
    <scope>NUCLEOTIDE SEQUENCE [LARGE SCALE GENOMIC DNA]</scope>
    <source>
        <strain evidence="2 3">CCM 2812</strain>
    </source>
</reference>